<sequence>MKLGKRLFPYPLLNSNPELSTYTLDSTYKLVVDLVDGCPEIINQNIRLKNVRFELEEEQLLNLYKEEKLSSILVVECSQSLYRDNFPINEEGIDIDLPLNKISGNLVISSFLVAKERIDNFHSKSFQHPYIKFKYTFDPYDIVAADDGFSLPVIIDEEEPSELPSIFQVVKKEDAKNVAFDSNGAKINILLPDEAYKNFNFIKQNPNLISVGLGLLAVPALAFSLNSLKLSLKSDDSSIDELFDEYDWFRSVCDSYLNTYKRELTKDDLLEGDCFIIAQEILGSSLIESLNDITKFRETGDE</sequence>
<protein>
    <submittedName>
        <fullName evidence="1">Uncharacterized protein</fullName>
    </submittedName>
</protein>
<dbReference type="RefSeq" id="WP_101928889.1">
    <property type="nucleotide sequence ID" value="NZ_PKHW01000005.1"/>
</dbReference>
<reference evidence="2" key="1">
    <citation type="submission" date="2017-12" db="EMBL/GenBank/DDBJ databases">
        <title>Phylogenetic diversity of female urinary microbiome.</title>
        <authorList>
            <person name="Thomas-White K."/>
            <person name="Wolfe A.J."/>
        </authorList>
    </citation>
    <scope>NUCLEOTIDE SEQUENCE [LARGE SCALE GENOMIC DNA]</scope>
    <source>
        <strain evidence="2">UMB0138</strain>
    </source>
</reference>
<name>A0ABV0IBM8_VEIPA</name>
<proteinExistence type="predicted"/>
<keyword evidence="2" id="KW-1185">Reference proteome</keyword>
<accession>A0ABV0IBM8</accession>
<evidence type="ECO:0000313" key="2">
    <source>
        <dbReference type="Proteomes" id="UP000234197"/>
    </source>
</evidence>
<gene>
    <name evidence="1" type="ORF">CYJ21_007335</name>
</gene>
<reference evidence="1 2" key="2">
    <citation type="submission" date="2024-04" db="EMBL/GenBank/DDBJ databases">
        <title>Na.</title>
        <authorList>
            <person name="Choi B."/>
        </authorList>
    </citation>
    <scope>NUCLEOTIDE SEQUENCE [LARGE SCALE GENOMIC DNA]</scope>
    <source>
        <strain evidence="1 2">UMB0138</strain>
    </source>
</reference>
<evidence type="ECO:0000313" key="1">
    <source>
        <dbReference type="EMBL" id="MEO9178758.1"/>
    </source>
</evidence>
<dbReference type="Proteomes" id="UP000234197">
    <property type="component" value="Unassembled WGS sequence"/>
</dbReference>
<organism evidence="1 2">
    <name type="scientific">Veillonella parvula</name>
    <name type="common">Staphylococcus parvulus</name>
    <dbReference type="NCBI Taxonomy" id="29466"/>
    <lineage>
        <taxon>Bacteria</taxon>
        <taxon>Bacillati</taxon>
        <taxon>Bacillota</taxon>
        <taxon>Negativicutes</taxon>
        <taxon>Veillonellales</taxon>
        <taxon>Veillonellaceae</taxon>
        <taxon>Veillonella</taxon>
    </lineage>
</organism>
<dbReference type="EMBL" id="PKMC02000008">
    <property type="protein sequence ID" value="MEO9178758.1"/>
    <property type="molecule type" value="Genomic_DNA"/>
</dbReference>
<comment type="caution">
    <text evidence="1">The sequence shown here is derived from an EMBL/GenBank/DDBJ whole genome shotgun (WGS) entry which is preliminary data.</text>
</comment>